<keyword evidence="5 7" id="KW-1133">Transmembrane helix</keyword>
<feature type="transmembrane region" description="Helical" evidence="7">
    <location>
        <begin position="63"/>
        <end position="82"/>
    </location>
</feature>
<sequence>MSLFETALPLAMLGVLVLVLFSGFPVAFCLAGVGLVFALVGGMLDMFVPAQLFLIVSRIWGSIADNLVLVAIPMFIFMGIMLERSGVARHLLEILSVLMRRVPGGLALSVVLMGTIMAATTGIVGASVVMLALLALPVMMERGYDKGITAGVISASGTLGILIPPSIMLVIMGDLLAIPVGDLFTGAVIPGFLLSGLYLVYIVVMALLKPERMPRLEKKPMADGQSLLGLVIRGFLPPTALVVLVLGSIIGGFATPTEAAGVGAFGATMLAMVNRTFSFRLLKDVVQGTALTNAMIFGIFCGATLFSYVFRELGGDDAIVHLIELLDLHDWTLLLLLMAIIFLLGFFFDWLEITLIILPVFRPIVMALDFGDAVPKDKILLWFAIAVAVNLQTSYLTPPFGPALFYLRQAGQGYLTLGEIYKGIIPFTLLQLMGLLLCLIFPTLVIWLPSYVGY</sequence>
<feature type="transmembrane region" description="Helical" evidence="7">
    <location>
        <begin position="424"/>
        <end position="448"/>
    </location>
</feature>
<evidence type="ECO:0000256" key="5">
    <source>
        <dbReference type="ARBA" id="ARBA00022989"/>
    </source>
</evidence>
<dbReference type="InterPro" id="IPR004681">
    <property type="entry name" value="TRAP_DctM"/>
</dbReference>
<dbReference type="PANTHER" id="PTHR33362">
    <property type="entry name" value="SIALIC ACID TRAP TRANSPORTER PERMEASE PROTEIN SIAT-RELATED"/>
    <property type="match status" value="1"/>
</dbReference>
<feature type="transmembrane region" description="Helical" evidence="7">
    <location>
        <begin position="379"/>
        <end position="397"/>
    </location>
</feature>
<comment type="function">
    <text evidence="7">Part of the tripartite ATP-independent periplasmic (TRAP) transport system.</text>
</comment>
<feature type="transmembrane region" description="Helical" evidence="7">
    <location>
        <begin position="290"/>
        <end position="311"/>
    </location>
</feature>
<proteinExistence type="inferred from homology"/>
<dbReference type="EMBL" id="FMTP01000003">
    <property type="protein sequence ID" value="SCW74145.1"/>
    <property type="molecule type" value="Genomic_DNA"/>
</dbReference>
<keyword evidence="2" id="KW-1003">Cell membrane</keyword>
<keyword evidence="6 7" id="KW-0472">Membrane</keyword>
<dbReference type="GO" id="GO:0005886">
    <property type="term" value="C:plasma membrane"/>
    <property type="evidence" value="ECO:0007669"/>
    <property type="project" value="UniProtKB-SubCell"/>
</dbReference>
<organism evidence="9 10">
    <name type="scientific">Ancylobacter rudongensis</name>
    <dbReference type="NCBI Taxonomy" id="177413"/>
    <lineage>
        <taxon>Bacteria</taxon>
        <taxon>Pseudomonadati</taxon>
        <taxon>Pseudomonadota</taxon>
        <taxon>Alphaproteobacteria</taxon>
        <taxon>Hyphomicrobiales</taxon>
        <taxon>Xanthobacteraceae</taxon>
        <taxon>Ancylobacter</taxon>
    </lineage>
</organism>
<feature type="transmembrane region" description="Helical" evidence="7">
    <location>
        <begin position="259"/>
        <end position="278"/>
    </location>
</feature>
<dbReference type="InterPro" id="IPR010656">
    <property type="entry name" value="DctM"/>
</dbReference>
<reference evidence="10" key="1">
    <citation type="submission" date="2016-10" db="EMBL/GenBank/DDBJ databases">
        <authorList>
            <person name="Varghese N."/>
            <person name="Submissions S."/>
        </authorList>
    </citation>
    <scope>NUCLEOTIDE SEQUENCE [LARGE SCALE GENOMIC DNA]</scope>
    <source>
        <strain evidence="10">CGMCC 1.1761</strain>
    </source>
</reference>
<evidence type="ECO:0000256" key="3">
    <source>
        <dbReference type="ARBA" id="ARBA00022519"/>
    </source>
</evidence>
<feature type="transmembrane region" description="Helical" evidence="7">
    <location>
        <begin position="228"/>
        <end position="253"/>
    </location>
</feature>
<feature type="transmembrane region" description="Helical" evidence="7">
    <location>
        <begin position="331"/>
        <end position="358"/>
    </location>
</feature>
<feature type="domain" description="TRAP C4-dicarboxylate transport system permease DctM subunit" evidence="8">
    <location>
        <begin position="13"/>
        <end position="443"/>
    </location>
</feature>
<comment type="subunit">
    <text evidence="7">The complex comprises the extracytoplasmic solute receptor protein and the two transmembrane proteins.</text>
</comment>
<evidence type="ECO:0000313" key="9">
    <source>
        <dbReference type="EMBL" id="SCW74145.1"/>
    </source>
</evidence>
<keyword evidence="10" id="KW-1185">Reference proteome</keyword>
<evidence type="ECO:0000313" key="10">
    <source>
        <dbReference type="Proteomes" id="UP000198889"/>
    </source>
</evidence>
<feature type="transmembrane region" description="Helical" evidence="7">
    <location>
        <begin position="34"/>
        <end position="56"/>
    </location>
</feature>
<evidence type="ECO:0000259" key="8">
    <source>
        <dbReference type="Pfam" id="PF06808"/>
    </source>
</evidence>
<keyword evidence="4 7" id="KW-0812">Transmembrane</keyword>
<name>A0A1G4T000_9HYPH</name>
<feature type="transmembrane region" description="Helical" evidence="7">
    <location>
        <begin position="148"/>
        <end position="171"/>
    </location>
</feature>
<feature type="transmembrane region" description="Helical" evidence="7">
    <location>
        <begin position="183"/>
        <end position="208"/>
    </location>
</feature>
<comment type="subcellular location">
    <subcellularLocation>
        <location evidence="1 7">Cell inner membrane</location>
        <topology evidence="1 7">Multi-pass membrane protein</topology>
    </subcellularLocation>
</comment>
<dbReference type="Proteomes" id="UP000198889">
    <property type="component" value="Unassembled WGS sequence"/>
</dbReference>
<feature type="transmembrane region" description="Helical" evidence="7">
    <location>
        <begin position="7"/>
        <end position="28"/>
    </location>
</feature>
<protein>
    <recommendedName>
        <fullName evidence="7">TRAP transporter large permease protein</fullName>
    </recommendedName>
</protein>
<dbReference type="STRING" id="177413.SAMN05660859_2638"/>
<dbReference type="Pfam" id="PF06808">
    <property type="entry name" value="DctM"/>
    <property type="match status" value="1"/>
</dbReference>
<dbReference type="AlphaFoldDB" id="A0A1G4T000"/>
<evidence type="ECO:0000256" key="2">
    <source>
        <dbReference type="ARBA" id="ARBA00022475"/>
    </source>
</evidence>
<evidence type="ECO:0000256" key="1">
    <source>
        <dbReference type="ARBA" id="ARBA00004429"/>
    </source>
</evidence>
<feature type="transmembrane region" description="Helical" evidence="7">
    <location>
        <begin position="106"/>
        <end position="136"/>
    </location>
</feature>
<evidence type="ECO:0000256" key="4">
    <source>
        <dbReference type="ARBA" id="ARBA00022692"/>
    </source>
</evidence>
<accession>A0A1G4T000</accession>
<dbReference type="NCBIfam" id="TIGR00786">
    <property type="entry name" value="dctM"/>
    <property type="match status" value="1"/>
</dbReference>
<keyword evidence="7" id="KW-0813">Transport</keyword>
<keyword evidence="3 7" id="KW-0997">Cell inner membrane</keyword>
<dbReference type="RefSeq" id="WP_342028864.1">
    <property type="nucleotide sequence ID" value="NZ_FMTP01000003.1"/>
</dbReference>
<gene>
    <name evidence="9" type="ORF">SAMN05660859_2638</name>
</gene>
<evidence type="ECO:0000256" key="7">
    <source>
        <dbReference type="RuleBase" id="RU369079"/>
    </source>
</evidence>
<dbReference type="GO" id="GO:0022857">
    <property type="term" value="F:transmembrane transporter activity"/>
    <property type="evidence" value="ECO:0007669"/>
    <property type="project" value="UniProtKB-UniRule"/>
</dbReference>
<comment type="similarity">
    <text evidence="7">Belongs to the TRAP transporter large permease family.</text>
</comment>
<dbReference type="PANTHER" id="PTHR33362:SF7">
    <property type="entry name" value="SLL1103 PROTEIN"/>
    <property type="match status" value="1"/>
</dbReference>
<evidence type="ECO:0000256" key="6">
    <source>
        <dbReference type="ARBA" id="ARBA00023136"/>
    </source>
</evidence>